<name>A0A0V1KDV0_TRIPS</name>
<evidence type="ECO:0000313" key="1">
    <source>
        <dbReference type="EMBL" id="KRZ45398.1"/>
    </source>
</evidence>
<accession>A0A0V1KDV0</accession>
<evidence type="ECO:0008006" key="3">
    <source>
        <dbReference type="Google" id="ProtNLM"/>
    </source>
</evidence>
<dbReference type="EMBL" id="JYDV01000003">
    <property type="protein sequence ID" value="KRZ45398.1"/>
    <property type="molecule type" value="Genomic_DNA"/>
</dbReference>
<dbReference type="Proteomes" id="UP000054826">
    <property type="component" value="Unassembled WGS sequence"/>
</dbReference>
<organism evidence="1 2">
    <name type="scientific">Trichinella pseudospiralis</name>
    <name type="common">Parasitic roundworm</name>
    <dbReference type="NCBI Taxonomy" id="6337"/>
    <lineage>
        <taxon>Eukaryota</taxon>
        <taxon>Metazoa</taxon>
        <taxon>Ecdysozoa</taxon>
        <taxon>Nematoda</taxon>
        <taxon>Enoplea</taxon>
        <taxon>Dorylaimia</taxon>
        <taxon>Trichinellida</taxon>
        <taxon>Trichinellidae</taxon>
        <taxon>Trichinella</taxon>
    </lineage>
</organism>
<reference evidence="1 2" key="1">
    <citation type="submission" date="2015-01" db="EMBL/GenBank/DDBJ databases">
        <title>Evolution of Trichinella species and genotypes.</title>
        <authorList>
            <person name="Korhonen P.K."/>
            <person name="Edoardo P."/>
            <person name="Giuseppe L.R."/>
            <person name="Gasser R.B."/>
        </authorList>
    </citation>
    <scope>NUCLEOTIDE SEQUENCE [LARGE SCALE GENOMIC DNA]</scope>
    <source>
        <strain evidence="1">ISS176</strain>
    </source>
</reference>
<proteinExistence type="predicted"/>
<evidence type="ECO:0000313" key="2">
    <source>
        <dbReference type="Proteomes" id="UP000054826"/>
    </source>
</evidence>
<sequence length="106" mass="12207">MQANSQLALEHLRPILYLRQTLHVVHSNRARLHGRKCTLIPAIHGNFPQHPVVQSCSFHFCRTVLQQVNLLGVKDDYSQNEIRNKIKMLVPLVFLPNKPSLNSKHI</sequence>
<gene>
    <name evidence="1" type="ORF">T4C_10958</name>
</gene>
<protein>
    <recommendedName>
        <fullName evidence="3">MULE transposase domain-containing protein</fullName>
    </recommendedName>
</protein>
<dbReference type="AlphaFoldDB" id="A0A0V1KDV0"/>
<comment type="caution">
    <text evidence="1">The sequence shown here is derived from an EMBL/GenBank/DDBJ whole genome shotgun (WGS) entry which is preliminary data.</text>
</comment>